<evidence type="ECO:0000256" key="8">
    <source>
        <dbReference type="ARBA" id="ARBA00029594"/>
    </source>
</evidence>
<dbReference type="InterPro" id="IPR001736">
    <property type="entry name" value="PLipase_D/transphosphatidylase"/>
</dbReference>
<dbReference type="Proteomes" id="UP001058872">
    <property type="component" value="Chromosome"/>
</dbReference>
<protein>
    <recommendedName>
        <fullName evidence="3">Phospholipase D</fullName>
    </recommendedName>
    <alternativeName>
        <fullName evidence="8">Choline phosphatase</fullName>
    </alternativeName>
</protein>
<feature type="domain" description="PLD phosphodiesterase" evidence="10">
    <location>
        <begin position="341"/>
        <end position="368"/>
    </location>
</feature>
<evidence type="ECO:0000256" key="2">
    <source>
        <dbReference type="ARBA" id="ARBA00004613"/>
    </source>
</evidence>
<dbReference type="Pfam" id="PF09335">
    <property type="entry name" value="VTT_dom"/>
    <property type="match status" value="1"/>
</dbReference>
<organism evidence="11 12">
    <name type="scientific">Bradyrhizobium betae</name>
    <dbReference type="NCBI Taxonomy" id="244734"/>
    <lineage>
        <taxon>Bacteria</taxon>
        <taxon>Pseudomonadati</taxon>
        <taxon>Pseudomonadota</taxon>
        <taxon>Alphaproteobacteria</taxon>
        <taxon>Hyphomicrobiales</taxon>
        <taxon>Nitrobacteraceae</taxon>
        <taxon>Bradyrhizobium</taxon>
    </lineage>
</organism>
<dbReference type="SUPFAM" id="SSF56024">
    <property type="entry name" value="Phospholipase D/nuclease"/>
    <property type="match status" value="2"/>
</dbReference>
<dbReference type="InterPro" id="IPR015679">
    <property type="entry name" value="PLipase_D_fam"/>
</dbReference>
<keyword evidence="7" id="KW-0443">Lipid metabolism</keyword>
<evidence type="ECO:0000256" key="6">
    <source>
        <dbReference type="ARBA" id="ARBA00022801"/>
    </source>
</evidence>
<keyword evidence="9" id="KW-0472">Membrane</keyword>
<feature type="transmembrane region" description="Helical" evidence="9">
    <location>
        <begin position="629"/>
        <end position="652"/>
    </location>
</feature>
<dbReference type="EMBL" id="CP028989">
    <property type="protein sequence ID" value="UUO69765.1"/>
    <property type="molecule type" value="Genomic_DNA"/>
</dbReference>
<feature type="domain" description="PLD phosphodiesterase" evidence="10">
    <location>
        <begin position="124"/>
        <end position="151"/>
    </location>
</feature>
<dbReference type="InterPro" id="IPR025202">
    <property type="entry name" value="PLD-like_dom"/>
</dbReference>
<dbReference type="InterPro" id="IPR032816">
    <property type="entry name" value="VTT_dom"/>
</dbReference>
<keyword evidence="4" id="KW-0964">Secreted</keyword>
<feature type="transmembrane region" description="Helical" evidence="9">
    <location>
        <begin position="473"/>
        <end position="495"/>
    </location>
</feature>
<evidence type="ECO:0000313" key="11">
    <source>
        <dbReference type="EMBL" id="UUO69765.1"/>
    </source>
</evidence>
<evidence type="ECO:0000313" key="12">
    <source>
        <dbReference type="Proteomes" id="UP001058872"/>
    </source>
</evidence>
<accession>A0AAE9SSN3</accession>
<dbReference type="CDD" id="cd09143">
    <property type="entry name" value="PLDc_vPLD1_2_like_bac_2"/>
    <property type="match status" value="1"/>
</dbReference>
<dbReference type="GO" id="GO:0009395">
    <property type="term" value="P:phospholipid catabolic process"/>
    <property type="evidence" value="ECO:0007669"/>
    <property type="project" value="TreeGrafter"/>
</dbReference>
<dbReference type="PANTHER" id="PTHR18896:SF60">
    <property type="entry name" value="PHOSPHOLIPASE D"/>
    <property type="match status" value="1"/>
</dbReference>
<name>A0AAE9SSN3_9BRAD</name>
<feature type="transmembrane region" description="Helical" evidence="9">
    <location>
        <begin position="516"/>
        <end position="543"/>
    </location>
</feature>
<dbReference type="Gene3D" id="3.30.870.10">
    <property type="entry name" value="Endonuclease Chain A"/>
    <property type="match status" value="2"/>
</dbReference>
<dbReference type="GO" id="GO:0005576">
    <property type="term" value="C:extracellular region"/>
    <property type="evidence" value="ECO:0007669"/>
    <property type="project" value="UniProtKB-SubCell"/>
</dbReference>
<evidence type="ECO:0000256" key="4">
    <source>
        <dbReference type="ARBA" id="ARBA00022525"/>
    </source>
</evidence>
<dbReference type="Pfam" id="PF13091">
    <property type="entry name" value="PLDc_2"/>
    <property type="match status" value="1"/>
</dbReference>
<dbReference type="PANTHER" id="PTHR18896">
    <property type="entry name" value="PHOSPHOLIPASE D"/>
    <property type="match status" value="1"/>
</dbReference>
<sequence length="691" mass="75120">MPGDTVWRRCKARRVAVLNDAAAYFAALRVALLEAQDLVYIVGWDIHSETRLVGASGRADDGLPEQLGPFVRALVQRRPGLRVNILVWDFVSFYASEREWNSAAKFTADTDGRVQFVLDSTLPFGSAQHQKIVCVDGSLAFVGGLDLTIRRWDTSEHCADQPLRCDPQGKPYKPFHDVQCLVDGDAASSLFELVEQRWRAAGQQTPDRRAPKSVRWPSHVPVEAEQMQVGIARTEVVCPTGSTIREVERSLIAAIRSATSFIYIENQFTSATGIAHVLAEQMKRVPSLRVLVVAPKLHSSWLESQAMQNGRGAFIDCFSEAGVADRIRFVYPVTCDGDQEAAVMVHSKLMIVDDQILRIGSANLNNRSMGADSECDLIFEAVSDEHRSFIASVRRRLIAHFCGLDERRVTQNDDHLLALLDEVSKAGGAKTLRAVEPSVITSTLATLVQPVADPEHPLHFERAASRMWRTKTIIGIVAIAVALLGLATAWSYTSLSDFTDTGRLSTLLSRYPHSGWGPPLAIVAFVLGGLVVFPVLVLIAATAAALGPWLGFVTATAGVLLSAFILFVIGRALGRQRLQQLLGRRAARIQDRVVGKGVLAVVVIRMIPIAPFSIVNVVAGASTLPLRDFLVGTVLGMTPGILAMAVLGAQIADVARTASWSSMLLLVLAFLGWLGLCAGAQFLATWLAGRR</sequence>
<evidence type="ECO:0000256" key="3">
    <source>
        <dbReference type="ARBA" id="ARBA00018392"/>
    </source>
</evidence>
<comment type="subcellular location">
    <subcellularLocation>
        <location evidence="2">Secreted</location>
    </subcellularLocation>
</comment>
<feature type="transmembrane region" description="Helical" evidence="9">
    <location>
        <begin position="549"/>
        <end position="573"/>
    </location>
</feature>
<keyword evidence="6" id="KW-0378">Hydrolase</keyword>
<evidence type="ECO:0000259" key="10">
    <source>
        <dbReference type="PROSITE" id="PS50035"/>
    </source>
</evidence>
<gene>
    <name evidence="11" type="ORF">DCM83_20725</name>
</gene>
<feature type="transmembrane region" description="Helical" evidence="9">
    <location>
        <begin position="664"/>
        <end position="688"/>
    </location>
</feature>
<reference evidence="11" key="1">
    <citation type="submission" date="2018-04" db="EMBL/GenBank/DDBJ databases">
        <title>Genomes of Endosymbiotic and Endophytic Bradyrhizobium Publication status.</title>
        <authorList>
            <person name="Guha S."/>
            <person name="Jorrin B."/>
            <person name="Sarkar M."/>
            <person name="Poole P.S."/>
            <person name="DasGupta M."/>
        </authorList>
    </citation>
    <scope>NUCLEOTIDE SEQUENCE</scope>
    <source>
        <strain evidence="11">WBOS16</strain>
    </source>
</reference>
<keyword evidence="9" id="KW-1133">Transmembrane helix</keyword>
<evidence type="ECO:0000256" key="5">
    <source>
        <dbReference type="ARBA" id="ARBA00022737"/>
    </source>
</evidence>
<evidence type="ECO:0000256" key="9">
    <source>
        <dbReference type="SAM" id="Phobius"/>
    </source>
</evidence>
<proteinExistence type="predicted"/>
<evidence type="ECO:0000256" key="7">
    <source>
        <dbReference type="ARBA" id="ARBA00023098"/>
    </source>
</evidence>
<feature type="transmembrane region" description="Helical" evidence="9">
    <location>
        <begin position="593"/>
        <end position="617"/>
    </location>
</feature>
<keyword evidence="9" id="KW-0812">Transmembrane</keyword>
<dbReference type="CDD" id="cd09140">
    <property type="entry name" value="PLDc_vPLD1_2_like_bac_1"/>
    <property type="match status" value="1"/>
</dbReference>
<comment type="function">
    <text evidence="1">Could be a virulence factor.</text>
</comment>
<dbReference type="SMART" id="SM00155">
    <property type="entry name" value="PLDc"/>
    <property type="match status" value="2"/>
</dbReference>
<evidence type="ECO:0000256" key="1">
    <source>
        <dbReference type="ARBA" id="ARBA00003145"/>
    </source>
</evidence>
<dbReference type="AlphaFoldDB" id="A0AAE9SSN3"/>
<keyword evidence="5" id="KW-0677">Repeat</keyword>
<dbReference type="PROSITE" id="PS50035">
    <property type="entry name" value="PLD"/>
    <property type="match status" value="2"/>
</dbReference>
<dbReference type="GO" id="GO:0004630">
    <property type="term" value="F:phospholipase D activity"/>
    <property type="evidence" value="ECO:0007669"/>
    <property type="project" value="UniProtKB-EC"/>
</dbReference>